<keyword evidence="2" id="KW-1185">Reference proteome</keyword>
<proteinExistence type="predicted"/>
<dbReference type="AlphaFoldDB" id="A0A915APM5"/>
<feature type="compositionally biased region" description="Low complexity" evidence="1">
    <location>
        <begin position="232"/>
        <end position="251"/>
    </location>
</feature>
<dbReference type="WBParaSite" id="PgR013_g016_t01">
    <property type="protein sequence ID" value="PgR013_g016_t01"/>
    <property type="gene ID" value="PgR013_g016"/>
</dbReference>
<reference evidence="3" key="1">
    <citation type="submission" date="2022-11" db="UniProtKB">
        <authorList>
            <consortium name="WormBaseParasite"/>
        </authorList>
    </citation>
    <scope>IDENTIFICATION</scope>
</reference>
<protein>
    <submittedName>
        <fullName evidence="3">Uncharacterized protein</fullName>
    </submittedName>
</protein>
<feature type="region of interest" description="Disordered" evidence="1">
    <location>
        <begin position="192"/>
        <end position="213"/>
    </location>
</feature>
<feature type="region of interest" description="Disordered" evidence="1">
    <location>
        <begin position="1"/>
        <end position="128"/>
    </location>
</feature>
<accession>A0A915APM5</accession>
<sequence length="251" mass="28253">MMGPKNSTLSTAKTPKGGSTPKNDSTHLPAPKNPTEKDNKTITIKPSPIKQSLQTDEKKQSKTNSTPVQTKDDMNAFDDLSPPDLEGSSEESSSSNRTNEEMKALFRGNFGRVRTQQLTVPKPDEPYKRVSFSKTHTMYILPRTRQRLHQRIVRSRHDAWRKYGVLKKLHEVGGWAYPQQPIANKSSRQFYEVKKGTQPPPPPKIPPILTIEDFTSRPPRIAVTNLNELAKTSKTSSSSNQSSKQPINKKH</sequence>
<feature type="compositionally biased region" description="Polar residues" evidence="1">
    <location>
        <begin position="41"/>
        <end position="54"/>
    </location>
</feature>
<evidence type="ECO:0000313" key="2">
    <source>
        <dbReference type="Proteomes" id="UP000887569"/>
    </source>
</evidence>
<evidence type="ECO:0000313" key="3">
    <source>
        <dbReference type="WBParaSite" id="PgR013_g016_t01"/>
    </source>
</evidence>
<feature type="region of interest" description="Disordered" evidence="1">
    <location>
        <begin position="225"/>
        <end position="251"/>
    </location>
</feature>
<organism evidence="2 3">
    <name type="scientific">Parascaris univalens</name>
    <name type="common">Nematode worm</name>
    <dbReference type="NCBI Taxonomy" id="6257"/>
    <lineage>
        <taxon>Eukaryota</taxon>
        <taxon>Metazoa</taxon>
        <taxon>Ecdysozoa</taxon>
        <taxon>Nematoda</taxon>
        <taxon>Chromadorea</taxon>
        <taxon>Rhabditida</taxon>
        <taxon>Spirurina</taxon>
        <taxon>Ascaridomorpha</taxon>
        <taxon>Ascaridoidea</taxon>
        <taxon>Ascarididae</taxon>
        <taxon>Parascaris</taxon>
    </lineage>
</organism>
<evidence type="ECO:0000256" key="1">
    <source>
        <dbReference type="SAM" id="MobiDB-lite"/>
    </source>
</evidence>
<name>A0A915APM5_PARUN</name>
<feature type="compositionally biased region" description="Polar residues" evidence="1">
    <location>
        <begin position="1"/>
        <end position="13"/>
    </location>
</feature>
<dbReference type="Proteomes" id="UP000887569">
    <property type="component" value="Unplaced"/>
</dbReference>